<dbReference type="RefSeq" id="WP_083044995.1">
    <property type="nucleotide sequence ID" value="NZ_AP022617.1"/>
</dbReference>
<organism evidence="2 3">
    <name type="scientific">Mycolicibacterium monacense</name>
    <name type="common">Mycobacterium monacense</name>
    <dbReference type="NCBI Taxonomy" id="85693"/>
    <lineage>
        <taxon>Bacteria</taxon>
        <taxon>Bacillati</taxon>
        <taxon>Actinomycetota</taxon>
        <taxon>Actinomycetes</taxon>
        <taxon>Mycobacteriales</taxon>
        <taxon>Mycobacteriaceae</taxon>
        <taxon>Mycolicibacterium</taxon>
    </lineage>
</organism>
<feature type="compositionally biased region" description="Basic and acidic residues" evidence="1">
    <location>
        <begin position="50"/>
        <end position="76"/>
    </location>
</feature>
<name>A0AAD1J1A4_MYCMB</name>
<dbReference type="Proteomes" id="UP000466039">
    <property type="component" value="Chromosome"/>
</dbReference>
<evidence type="ECO:0000313" key="2">
    <source>
        <dbReference type="EMBL" id="BBZ64514.1"/>
    </source>
</evidence>
<reference evidence="2 3" key="1">
    <citation type="journal article" date="2019" name="Emerg. Microbes Infect.">
        <title>Comprehensive subspecies identification of 175 nontuberculous mycobacteria species based on 7547 genomic profiles.</title>
        <authorList>
            <person name="Matsumoto Y."/>
            <person name="Kinjo T."/>
            <person name="Motooka D."/>
            <person name="Nabeya D."/>
            <person name="Jung N."/>
            <person name="Uechi K."/>
            <person name="Horii T."/>
            <person name="Iida T."/>
            <person name="Fujita J."/>
            <person name="Nakamura S."/>
        </authorList>
    </citation>
    <scope>NUCLEOTIDE SEQUENCE [LARGE SCALE GENOMIC DNA]</scope>
    <source>
        <strain evidence="2 3">JCM 15658</strain>
    </source>
</reference>
<gene>
    <name evidence="2" type="ORF">MMON_58150</name>
</gene>
<accession>A0AAD1J1A4</accession>
<evidence type="ECO:0000256" key="1">
    <source>
        <dbReference type="SAM" id="MobiDB-lite"/>
    </source>
</evidence>
<protein>
    <submittedName>
        <fullName evidence="2">Uncharacterized protein</fullName>
    </submittedName>
</protein>
<feature type="region of interest" description="Disordered" evidence="1">
    <location>
        <begin position="50"/>
        <end position="104"/>
    </location>
</feature>
<proteinExistence type="predicted"/>
<keyword evidence="3" id="KW-1185">Reference proteome</keyword>
<evidence type="ECO:0000313" key="3">
    <source>
        <dbReference type="Proteomes" id="UP000466039"/>
    </source>
</evidence>
<dbReference type="AlphaFoldDB" id="A0AAD1J1A4"/>
<sequence>MTATAAVDYAAPEVYTGPRCQACDGPCWQWKGNVWGYTCTACIERHLAESAAKGAERDRRDRQKLARKRLDAHDDNDYSSVDGGRRGGAGTAAMCRSAAPTSRR</sequence>
<dbReference type="EMBL" id="AP022617">
    <property type="protein sequence ID" value="BBZ64514.1"/>
    <property type="molecule type" value="Genomic_DNA"/>
</dbReference>